<dbReference type="Proteomes" id="UP000188879">
    <property type="component" value="Unassembled WGS sequence"/>
</dbReference>
<sequence length="325" mass="34482">MTPSRRRLLQATAAAPLALPALRGAHADAAWPNKPVRIVVPYAPGGGTDVTTRALAEVLGQKLGQTFVIDNRAGANGVVGSEGIARTAPDGYSFVAATSTHVMNRQIVPQLPYHPINDFTPVAMLARYPLVLMTGKDSPYRTLANLLKDARAQRGQVAQGTSDAQSSYCANNFARQAKVEMVEVPYRGSGAYLADLTGGHLPVAWGSTATAMPLLAAGTVRVLAISSPERSRFLPDVPTLAEGGVENAAFAGWFGLFAPAKLSPAIADKLNATIQQAFADPVMQKRLDSFAVDPAPMDRAAFASLLLEEDRRWEAAARDNLLPRG</sequence>
<name>A0A1V2GUJ8_9PROT</name>
<dbReference type="CDD" id="cd07012">
    <property type="entry name" value="PBP2_Bug_TTT"/>
    <property type="match status" value="1"/>
</dbReference>
<dbReference type="EMBL" id="MLCO01000413">
    <property type="protein sequence ID" value="ONG44621.1"/>
    <property type="molecule type" value="Genomic_DNA"/>
</dbReference>
<dbReference type="PROSITE" id="PS51318">
    <property type="entry name" value="TAT"/>
    <property type="match status" value="1"/>
</dbReference>
<dbReference type="RefSeq" id="WP_076960482.1">
    <property type="nucleotide sequence ID" value="NZ_MLCO01000413.1"/>
</dbReference>
<evidence type="ECO:0008006" key="4">
    <source>
        <dbReference type="Google" id="ProtNLM"/>
    </source>
</evidence>
<dbReference type="InterPro" id="IPR006311">
    <property type="entry name" value="TAT_signal"/>
</dbReference>
<proteinExistence type="inferred from homology"/>
<evidence type="ECO:0000256" key="1">
    <source>
        <dbReference type="ARBA" id="ARBA00006987"/>
    </source>
</evidence>
<dbReference type="InterPro" id="IPR042100">
    <property type="entry name" value="Bug_dom1"/>
</dbReference>
<protein>
    <recommendedName>
        <fullName evidence="4">ABC transporter substrate-binding protein</fullName>
    </recommendedName>
</protein>
<dbReference type="InterPro" id="IPR005064">
    <property type="entry name" value="BUG"/>
</dbReference>
<comment type="caution">
    <text evidence="2">The sequence shown here is derived from an EMBL/GenBank/DDBJ whole genome shotgun (WGS) entry which is preliminary data.</text>
</comment>
<dbReference type="AlphaFoldDB" id="A0A1V2GUJ8"/>
<organism evidence="2 3">
    <name type="scientific">Teichococcus deserti</name>
    <dbReference type="NCBI Taxonomy" id="1817963"/>
    <lineage>
        <taxon>Bacteria</taxon>
        <taxon>Pseudomonadati</taxon>
        <taxon>Pseudomonadota</taxon>
        <taxon>Alphaproteobacteria</taxon>
        <taxon>Acetobacterales</taxon>
        <taxon>Roseomonadaceae</taxon>
        <taxon>Roseomonas</taxon>
    </lineage>
</organism>
<gene>
    <name evidence="2" type="ORF">BKE38_27890</name>
</gene>
<evidence type="ECO:0000313" key="3">
    <source>
        <dbReference type="Proteomes" id="UP000188879"/>
    </source>
</evidence>
<dbReference type="PANTHER" id="PTHR42928">
    <property type="entry name" value="TRICARBOXYLATE-BINDING PROTEIN"/>
    <property type="match status" value="1"/>
</dbReference>
<keyword evidence="3" id="KW-1185">Reference proteome</keyword>
<comment type="similarity">
    <text evidence="1">Belongs to the UPF0065 (bug) family.</text>
</comment>
<dbReference type="SUPFAM" id="SSF53850">
    <property type="entry name" value="Periplasmic binding protein-like II"/>
    <property type="match status" value="1"/>
</dbReference>
<reference evidence="2 3" key="1">
    <citation type="submission" date="2016-10" db="EMBL/GenBank/DDBJ databases">
        <title>Draft Genome sequence of Roseomonas sp. strain M3.</title>
        <authorList>
            <person name="Subhash Y."/>
            <person name="Lee S."/>
        </authorList>
    </citation>
    <scope>NUCLEOTIDE SEQUENCE [LARGE SCALE GENOMIC DNA]</scope>
    <source>
        <strain evidence="2 3">M3</strain>
    </source>
</reference>
<dbReference type="Pfam" id="PF03401">
    <property type="entry name" value="TctC"/>
    <property type="match status" value="1"/>
</dbReference>
<dbReference type="PIRSF" id="PIRSF017082">
    <property type="entry name" value="YflP"/>
    <property type="match status" value="1"/>
</dbReference>
<evidence type="ECO:0000313" key="2">
    <source>
        <dbReference type="EMBL" id="ONG44621.1"/>
    </source>
</evidence>
<dbReference type="Gene3D" id="3.40.190.150">
    <property type="entry name" value="Bordetella uptake gene, domain 1"/>
    <property type="match status" value="1"/>
</dbReference>
<dbReference type="Gene3D" id="3.40.190.10">
    <property type="entry name" value="Periplasmic binding protein-like II"/>
    <property type="match status" value="1"/>
</dbReference>
<dbReference type="PANTHER" id="PTHR42928:SF5">
    <property type="entry name" value="BLR1237 PROTEIN"/>
    <property type="match status" value="1"/>
</dbReference>
<accession>A0A1V2GUJ8</accession>